<dbReference type="RefSeq" id="WP_185002313.1">
    <property type="nucleotide sequence ID" value="NZ_BAAAUI010000015.1"/>
</dbReference>
<feature type="domain" description="RNA polymerase sigma-70 region 2" evidence="5">
    <location>
        <begin position="25"/>
        <end position="89"/>
    </location>
</feature>
<dbReference type="AlphaFoldDB" id="A0A7W7C8K2"/>
<keyword evidence="2" id="KW-0805">Transcription regulation</keyword>
<evidence type="ECO:0000313" key="8">
    <source>
        <dbReference type="Proteomes" id="UP000533598"/>
    </source>
</evidence>
<feature type="domain" description="RNA polymerase sigma factor 70 region 4 type 2" evidence="6">
    <location>
        <begin position="113"/>
        <end position="161"/>
    </location>
</feature>
<dbReference type="InterPro" id="IPR036388">
    <property type="entry name" value="WH-like_DNA-bd_sf"/>
</dbReference>
<reference evidence="7 8" key="1">
    <citation type="submission" date="2020-08" db="EMBL/GenBank/DDBJ databases">
        <title>Sequencing the genomes of 1000 actinobacteria strains.</title>
        <authorList>
            <person name="Klenk H.-P."/>
        </authorList>
    </citation>
    <scope>NUCLEOTIDE SEQUENCE [LARGE SCALE GENOMIC DNA]</scope>
    <source>
        <strain evidence="7 8">DSM 44230</strain>
    </source>
</reference>
<evidence type="ECO:0000256" key="1">
    <source>
        <dbReference type="ARBA" id="ARBA00010641"/>
    </source>
</evidence>
<evidence type="ECO:0000256" key="4">
    <source>
        <dbReference type="ARBA" id="ARBA00023163"/>
    </source>
</evidence>
<dbReference type="Pfam" id="PF04542">
    <property type="entry name" value="Sigma70_r2"/>
    <property type="match status" value="1"/>
</dbReference>
<dbReference type="InterPro" id="IPR014284">
    <property type="entry name" value="RNA_pol_sigma-70_dom"/>
</dbReference>
<evidence type="ECO:0000259" key="5">
    <source>
        <dbReference type="Pfam" id="PF04542"/>
    </source>
</evidence>
<dbReference type="SUPFAM" id="SSF88659">
    <property type="entry name" value="Sigma3 and sigma4 domains of RNA polymerase sigma factors"/>
    <property type="match status" value="1"/>
</dbReference>
<evidence type="ECO:0000256" key="2">
    <source>
        <dbReference type="ARBA" id="ARBA00023015"/>
    </source>
</evidence>
<dbReference type="SUPFAM" id="SSF88946">
    <property type="entry name" value="Sigma2 domain of RNA polymerase sigma factors"/>
    <property type="match status" value="1"/>
</dbReference>
<proteinExistence type="inferred from homology"/>
<evidence type="ECO:0000259" key="6">
    <source>
        <dbReference type="Pfam" id="PF08281"/>
    </source>
</evidence>
<gene>
    <name evidence="7" type="ORF">HNR67_002614</name>
</gene>
<organism evidence="7 8">
    <name type="scientific">Crossiella cryophila</name>
    <dbReference type="NCBI Taxonomy" id="43355"/>
    <lineage>
        <taxon>Bacteria</taxon>
        <taxon>Bacillati</taxon>
        <taxon>Actinomycetota</taxon>
        <taxon>Actinomycetes</taxon>
        <taxon>Pseudonocardiales</taxon>
        <taxon>Pseudonocardiaceae</taxon>
        <taxon>Crossiella</taxon>
    </lineage>
</organism>
<dbReference type="Gene3D" id="1.10.1740.10">
    <property type="match status" value="1"/>
</dbReference>
<dbReference type="Pfam" id="PF08281">
    <property type="entry name" value="Sigma70_r4_2"/>
    <property type="match status" value="1"/>
</dbReference>
<evidence type="ECO:0000256" key="3">
    <source>
        <dbReference type="ARBA" id="ARBA00023082"/>
    </source>
</evidence>
<protein>
    <submittedName>
        <fullName evidence="7">RNA polymerase sigma-70 factor (ECF subfamily)</fullName>
    </submittedName>
</protein>
<dbReference type="NCBIfam" id="TIGR02937">
    <property type="entry name" value="sigma70-ECF"/>
    <property type="match status" value="1"/>
</dbReference>
<dbReference type="PANTHER" id="PTHR43133">
    <property type="entry name" value="RNA POLYMERASE ECF-TYPE SIGMA FACTO"/>
    <property type="match status" value="1"/>
</dbReference>
<dbReference type="GO" id="GO:0016987">
    <property type="term" value="F:sigma factor activity"/>
    <property type="evidence" value="ECO:0007669"/>
    <property type="project" value="UniProtKB-KW"/>
</dbReference>
<dbReference type="InterPro" id="IPR007627">
    <property type="entry name" value="RNA_pol_sigma70_r2"/>
</dbReference>
<comment type="similarity">
    <text evidence="1">Belongs to the sigma-70 factor family. ECF subfamily.</text>
</comment>
<keyword evidence="3" id="KW-0731">Sigma factor</keyword>
<dbReference type="InterPro" id="IPR039425">
    <property type="entry name" value="RNA_pol_sigma-70-like"/>
</dbReference>
<dbReference type="GO" id="GO:0006352">
    <property type="term" value="P:DNA-templated transcription initiation"/>
    <property type="evidence" value="ECO:0007669"/>
    <property type="project" value="InterPro"/>
</dbReference>
<dbReference type="Proteomes" id="UP000533598">
    <property type="component" value="Unassembled WGS sequence"/>
</dbReference>
<dbReference type="GO" id="GO:0003677">
    <property type="term" value="F:DNA binding"/>
    <property type="evidence" value="ECO:0007669"/>
    <property type="project" value="InterPro"/>
</dbReference>
<dbReference type="InterPro" id="IPR013324">
    <property type="entry name" value="RNA_pol_sigma_r3/r4-like"/>
</dbReference>
<dbReference type="InterPro" id="IPR013325">
    <property type="entry name" value="RNA_pol_sigma_r2"/>
</dbReference>
<name>A0A7W7C8K2_9PSEU</name>
<dbReference type="CDD" id="cd06171">
    <property type="entry name" value="Sigma70_r4"/>
    <property type="match status" value="1"/>
</dbReference>
<keyword evidence="8" id="KW-1185">Reference proteome</keyword>
<dbReference type="PANTHER" id="PTHR43133:SF61">
    <property type="entry name" value="ECF RNA POLYMERASE SIGMA FACTOR SIGC"/>
    <property type="match status" value="1"/>
</dbReference>
<keyword evidence="4" id="KW-0804">Transcription</keyword>
<accession>A0A7W7C8K2</accession>
<dbReference type="Gene3D" id="1.10.10.10">
    <property type="entry name" value="Winged helix-like DNA-binding domain superfamily/Winged helix DNA-binding domain"/>
    <property type="match status" value="1"/>
</dbReference>
<comment type="caution">
    <text evidence="7">The sequence shown here is derived from an EMBL/GenBank/DDBJ whole genome shotgun (WGS) entry which is preliminary data.</text>
</comment>
<dbReference type="EMBL" id="JACHMH010000001">
    <property type="protein sequence ID" value="MBB4676496.1"/>
    <property type="molecule type" value="Genomic_DNA"/>
</dbReference>
<evidence type="ECO:0000313" key="7">
    <source>
        <dbReference type="EMBL" id="MBB4676496.1"/>
    </source>
</evidence>
<dbReference type="InterPro" id="IPR013249">
    <property type="entry name" value="RNA_pol_sigma70_r4_t2"/>
</dbReference>
<sequence length="177" mass="19930">MTEDRDTALLVVRCQLGEPAALAELVRAWHPPLWTYLRRMSTPQTADDLVQETWLAVLGALPRLREPGRFAPWVFTIARRTLLDRLRERYRPEPPPPEPVAGPAAEAVLDVLELRAGLAEVPLPEREVLVLFHLADLSLRDCAEVLGVPVGTVKSRLSRARGLLRERLLEKGFRHDG</sequence>